<dbReference type="EMBL" id="JALLPB020000552">
    <property type="protein sequence ID" value="KAL3808053.1"/>
    <property type="molecule type" value="Genomic_DNA"/>
</dbReference>
<sequence length="240" mass="26738">MISEGNWGRSRGEKWSSTGVRYFLPVEKEVDCEPGPNSLFEFEMRQFWKSRCREKEEAAIQLIHRPYLDGNQQQQLGAKDAYLHEPRVGSQASECPPCANKNKSRMLDVSHDVMSLRTAMGGGRGGGGHQPGREPLDFRPLSSVRSLGVGLDDGGVGEDARQGRNVWGDAVSSVRTSNKWTKIMREEDGAMAVGCRHSTKGHNNQPNIGVLNRAMKHRWKRDGMGRENDGGRRGSTIRSF</sequence>
<gene>
    <name evidence="1" type="ORF">ACHAXA_001903</name>
</gene>
<keyword evidence="2" id="KW-1185">Reference proteome</keyword>
<proteinExistence type="predicted"/>
<dbReference type="AlphaFoldDB" id="A0ABD3R5D4"/>
<evidence type="ECO:0000313" key="2">
    <source>
        <dbReference type="Proteomes" id="UP001530377"/>
    </source>
</evidence>
<accession>A0ABD3R5D4</accession>
<name>A0ABD3R5D4_9STRA</name>
<evidence type="ECO:0000313" key="1">
    <source>
        <dbReference type="EMBL" id="KAL3808053.1"/>
    </source>
</evidence>
<reference evidence="1 2" key="1">
    <citation type="submission" date="2024-10" db="EMBL/GenBank/DDBJ databases">
        <title>Updated reference genomes for cyclostephanoid diatoms.</title>
        <authorList>
            <person name="Roberts W.R."/>
            <person name="Alverson A.J."/>
        </authorList>
    </citation>
    <scope>NUCLEOTIDE SEQUENCE [LARGE SCALE GENOMIC DNA]</scope>
    <source>
        <strain evidence="1 2">AJA228-03</strain>
    </source>
</reference>
<comment type="caution">
    <text evidence="1">The sequence shown here is derived from an EMBL/GenBank/DDBJ whole genome shotgun (WGS) entry which is preliminary data.</text>
</comment>
<protein>
    <submittedName>
        <fullName evidence="1">Uncharacterized protein</fullName>
    </submittedName>
</protein>
<dbReference type="Proteomes" id="UP001530377">
    <property type="component" value="Unassembled WGS sequence"/>
</dbReference>
<organism evidence="1 2">
    <name type="scientific">Cyclostephanos tholiformis</name>
    <dbReference type="NCBI Taxonomy" id="382380"/>
    <lineage>
        <taxon>Eukaryota</taxon>
        <taxon>Sar</taxon>
        <taxon>Stramenopiles</taxon>
        <taxon>Ochrophyta</taxon>
        <taxon>Bacillariophyta</taxon>
        <taxon>Coscinodiscophyceae</taxon>
        <taxon>Thalassiosirophycidae</taxon>
        <taxon>Stephanodiscales</taxon>
        <taxon>Stephanodiscaceae</taxon>
        <taxon>Cyclostephanos</taxon>
    </lineage>
</organism>